<gene>
    <name evidence="3" type="ORF">KB449_06005</name>
</gene>
<organism evidence="3 4">
    <name type="scientific">Cohnella hashimotonis</name>
    <dbReference type="NCBI Taxonomy" id="2826895"/>
    <lineage>
        <taxon>Bacteria</taxon>
        <taxon>Bacillati</taxon>
        <taxon>Bacillota</taxon>
        <taxon>Bacilli</taxon>
        <taxon>Bacillales</taxon>
        <taxon>Paenibacillaceae</taxon>
        <taxon>Cohnella</taxon>
    </lineage>
</organism>
<name>A0ABT6TCF5_9BACL</name>
<dbReference type="Gene3D" id="6.10.340.10">
    <property type="match status" value="1"/>
</dbReference>
<dbReference type="GO" id="GO:0004673">
    <property type="term" value="F:protein histidine kinase activity"/>
    <property type="evidence" value="ECO:0007669"/>
    <property type="project" value="UniProtKB-EC"/>
</dbReference>
<feature type="domain" description="Signal transduction histidine kinase internal region" evidence="2">
    <location>
        <begin position="371"/>
        <end position="448"/>
    </location>
</feature>
<dbReference type="Proteomes" id="UP001161691">
    <property type="component" value="Unassembled WGS sequence"/>
</dbReference>
<keyword evidence="1" id="KW-1133">Transmembrane helix</keyword>
<dbReference type="Pfam" id="PF06580">
    <property type="entry name" value="His_kinase"/>
    <property type="match status" value="1"/>
</dbReference>
<dbReference type="InterPro" id="IPR036890">
    <property type="entry name" value="HATPase_C_sf"/>
</dbReference>
<feature type="transmembrane region" description="Helical" evidence="1">
    <location>
        <begin position="284"/>
        <end position="303"/>
    </location>
</feature>
<keyword evidence="3" id="KW-0808">Transferase</keyword>
<dbReference type="SUPFAM" id="SSF55874">
    <property type="entry name" value="ATPase domain of HSP90 chaperone/DNA topoisomerase II/histidine kinase"/>
    <property type="match status" value="1"/>
</dbReference>
<keyword evidence="4" id="KW-1185">Reference proteome</keyword>
<evidence type="ECO:0000313" key="3">
    <source>
        <dbReference type="EMBL" id="MDI4644507.1"/>
    </source>
</evidence>
<keyword evidence="3" id="KW-0418">Kinase</keyword>
<reference evidence="3" key="1">
    <citation type="submission" date="2023-04" db="EMBL/GenBank/DDBJ databases">
        <title>Comparative genomic analysis of Cohnella hashimotonis sp. nov., isolated from the International Space Station.</title>
        <authorList>
            <person name="Venkateswaran K."/>
            <person name="Simpson A."/>
        </authorList>
    </citation>
    <scope>NUCLEOTIDE SEQUENCE</scope>
    <source>
        <strain evidence="3">F6_2S_P_1</strain>
    </source>
</reference>
<keyword evidence="1" id="KW-0472">Membrane</keyword>
<sequence>MKKALLFVVVLILVPMLLIFWVASDQASLSIKQQTGKAFFELNRQNHATMDRVLDSIDQTTVALIASDAVQKWNDVERIADDERVQRYVATEKLLADYSSQVKYSLFVMTDRVSEFEFAPNSDVSDGGVFFVRDFKDIPWLNTAIQASGLGTVSLIDKFGFKQKPQKTMAYTRAVTDISLGRKTTSVLVATAIENKLKTDMNAFALPKGTDVFLVNADNEVLAGTAALGSKSETPETGKVLFPGVRITGNVMHIFHDSVAYNNRLIYDIPVESLVGAHKKVQEILQLSAVCYFIVVMFFFFYLGKSFFRPMARLASLTRSYEPGQAFASFGEADRKDEIGFVYRTFYKMTQRLNQLVKEKYLMEIKQKESELMLMHSQITPHLLYNTLDSVYWYGIRGGVPEVAHMVRDLSTMLRIGLSRGKEIITIREELNHVEAYLNLQEKRYEGSFLYRINLEEGADAYLLPKVVIQPLVENSILHGVGKMDGEGEVAIDIRVSGGLLLIAVEDNGFRPVDLAKIEAILSGTADQDKGFGIRNVHKRIQLRFGDAYGLSFEAREEGGTRALIRLPAVLSESEIKGTG</sequence>
<evidence type="ECO:0000256" key="1">
    <source>
        <dbReference type="SAM" id="Phobius"/>
    </source>
</evidence>
<dbReference type="PANTHER" id="PTHR34220">
    <property type="entry name" value="SENSOR HISTIDINE KINASE YPDA"/>
    <property type="match status" value="1"/>
</dbReference>
<evidence type="ECO:0000313" key="4">
    <source>
        <dbReference type="Proteomes" id="UP001161691"/>
    </source>
</evidence>
<keyword evidence="1" id="KW-0812">Transmembrane</keyword>
<accession>A0ABT6TCF5</accession>
<dbReference type="InterPro" id="IPR010559">
    <property type="entry name" value="Sig_transdc_His_kin_internal"/>
</dbReference>
<protein>
    <submittedName>
        <fullName evidence="3">Sensor histidine kinase</fullName>
        <ecNumber evidence="3">2.7.13.3</ecNumber>
    </submittedName>
</protein>
<dbReference type="RefSeq" id="WP_282907507.1">
    <property type="nucleotide sequence ID" value="NZ_JAGRPV010000001.1"/>
</dbReference>
<dbReference type="InterPro" id="IPR050640">
    <property type="entry name" value="Bact_2-comp_sensor_kinase"/>
</dbReference>
<evidence type="ECO:0000259" key="2">
    <source>
        <dbReference type="Pfam" id="PF06580"/>
    </source>
</evidence>
<comment type="caution">
    <text evidence="3">The sequence shown here is derived from an EMBL/GenBank/DDBJ whole genome shotgun (WGS) entry which is preliminary data.</text>
</comment>
<dbReference type="EC" id="2.7.13.3" evidence="3"/>
<dbReference type="PANTHER" id="PTHR34220:SF7">
    <property type="entry name" value="SENSOR HISTIDINE KINASE YPDA"/>
    <property type="match status" value="1"/>
</dbReference>
<dbReference type="EMBL" id="JAGRPV010000001">
    <property type="protein sequence ID" value="MDI4644507.1"/>
    <property type="molecule type" value="Genomic_DNA"/>
</dbReference>
<proteinExistence type="predicted"/>
<dbReference type="Gene3D" id="3.30.565.10">
    <property type="entry name" value="Histidine kinase-like ATPase, C-terminal domain"/>
    <property type="match status" value="1"/>
</dbReference>